<evidence type="ECO:0008006" key="4">
    <source>
        <dbReference type="Google" id="ProtNLM"/>
    </source>
</evidence>
<dbReference type="eggNOG" id="COG4642">
    <property type="taxonomic scope" value="Bacteria"/>
</dbReference>
<accession>F4KZD0</accession>
<dbReference type="EMBL" id="CP002691">
    <property type="protein sequence ID" value="AEE48425.1"/>
    <property type="molecule type" value="Genomic_DNA"/>
</dbReference>
<organism evidence="2 3">
    <name type="scientific">Haliscomenobacter hydrossis (strain ATCC 27775 / DSM 1100 / LMG 10767 / O)</name>
    <dbReference type="NCBI Taxonomy" id="760192"/>
    <lineage>
        <taxon>Bacteria</taxon>
        <taxon>Pseudomonadati</taxon>
        <taxon>Bacteroidota</taxon>
        <taxon>Saprospiria</taxon>
        <taxon>Saprospirales</taxon>
        <taxon>Haliscomenobacteraceae</taxon>
        <taxon>Haliscomenobacter</taxon>
    </lineage>
</organism>
<reference key="2">
    <citation type="submission" date="2011-04" db="EMBL/GenBank/DDBJ databases">
        <title>Complete sequence of chromosome of Haliscomenobacter hydrossis DSM 1100.</title>
        <authorList>
            <consortium name="US DOE Joint Genome Institute (JGI-PGF)"/>
            <person name="Lucas S."/>
            <person name="Han J."/>
            <person name="Lapidus A."/>
            <person name="Bruce D."/>
            <person name="Goodwin L."/>
            <person name="Pitluck S."/>
            <person name="Peters L."/>
            <person name="Kyrpides N."/>
            <person name="Mavromatis K."/>
            <person name="Ivanova N."/>
            <person name="Ovchinnikova G."/>
            <person name="Pagani I."/>
            <person name="Daligault H."/>
            <person name="Detter J.C."/>
            <person name="Han C."/>
            <person name="Land M."/>
            <person name="Hauser L."/>
            <person name="Markowitz V."/>
            <person name="Cheng J.-F."/>
            <person name="Hugenholtz P."/>
            <person name="Woyke T."/>
            <person name="Wu D."/>
            <person name="Verbarg S."/>
            <person name="Frueling A."/>
            <person name="Brambilla E."/>
            <person name="Klenk H.-P."/>
            <person name="Eisen J.A."/>
        </authorList>
    </citation>
    <scope>NUCLEOTIDE SEQUENCE</scope>
    <source>
        <strain>DSM 1100</strain>
    </source>
</reference>
<dbReference type="HOGENOM" id="CLU_441960_0_0_10"/>
<dbReference type="AlphaFoldDB" id="F4KZD0"/>
<dbReference type="KEGG" id="hhy:Halhy_0515"/>
<dbReference type="Gene3D" id="2.20.110.10">
    <property type="entry name" value="Histone H3 K4-specific methyltransferase SET7/9 N-terminal domain"/>
    <property type="match status" value="1"/>
</dbReference>
<dbReference type="Proteomes" id="UP000008461">
    <property type="component" value="Chromosome"/>
</dbReference>
<evidence type="ECO:0000313" key="3">
    <source>
        <dbReference type="Proteomes" id="UP000008461"/>
    </source>
</evidence>
<dbReference type="STRING" id="760192.Halhy_0515"/>
<dbReference type="SUPFAM" id="SSF82185">
    <property type="entry name" value="Histone H3 K4-specific methyltransferase SET7/9 N-terminal domain"/>
    <property type="match status" value="1"/>
</dbReference>
<proteinExistence type="predicted"/>
<dbReference type="OrthoDB" id="1034328at2"/>
<feature type="signal peptide" evidence="1">
    <location>
        <begin position="1"/>
        <end position="22"/>
    </location>
</feature>
<feature type="chain" id="PRO_5003316268" description="MORN variant repeat-containing protein" evidence="1">
    <location>
        <begin position="23"/>
        <end position="618"/>
    </location>
</feature>
<reference evidence="2 3" key="1">
    <citation type="journal article" date="2011" name="Stand. Genomic Sci.">
        <title>Complete genome sequence of Haliscomenobacter hydrossis type strain (O).</title>
        <authorList>
            <consortium name="US DOE Joint Genome Institute (JGI-PGF)"/>
            <person name="Daligault H."/>
            <person name="Lapidus A."/>
            <person name="Zeytun A."/>
            <person name="Nolan M."/>
            <person name="Lucas S."/>
            <person name="Del Rio T.G."/>
            <person name="Tice H."/>
            <person name="Cheng J.F."/>
            <person name="Tapia R."/>
            <person name="Han C."/>
            <person name="Goodwin L."/>
            <person name="Pitluck S."/>
            <person name="Liolios K."/>
            <person name="Pagani I."/>
            <person name="Ivanova N."/>
            <person name="Huntemann M."/>
            <person name="Mavromatis K."/>
            <person name="Mikhailova N."/>
            <person name="Pati A."/>
            <person name="Chen A."/>
            <person name="Palaniappan K."/>
            <person name="Land M."/>
            <person name="Hauser L."/>
            <person name="Brambilla E.M."/>
            <person name="Rohde M."/>
            <person name="Verbarg S."/>
            <person name="Goker M."/>
            <person name="Bristow J."/>
            <person name="Eisen J.A."/>
            <person name="Markowitz V."/>
            <person name="Hugenholtz P."/>
            <person name="Kyrpides N.C."/>
            <person name="Klenk H.P."/>
            <person name="Woyke T."/>
        </authorList>
    </citation>
    <scope>NUCLEOTIDE SEQUENCE [LARGE SCALE GENOMIC DNA]</scope>
    <source>
        <strain evidence="3">ATCC 27775 / DSM 1100 / LMG 10767 / O</strain>
    </source>
</reference>
<name>F4KZD0_HALH1</name>
<dbReference type="RefSeq" id="WP_013762989.1">
    <property type="nucleotide sequence ID" value="NC_015510.1"/>
</dbReference>
<evidence type="ECO:0000313" key="2">
    <source>
        <dbReference type="EMBL" id="AEE48425.1"/>
    </source>
</evidence>
<protein>
    <recommendedName>
        <fullName evidence="4">MORN variant repeat-containing protein</fullName>
    </recommendedName>
</protein>
<keyword evidence="3" id="KW-1185">Reference proteome</keyword>
<dbReference type="Gene3D" id="2.60.120.560">
    <property type="entry name" value="Exo-inulinase, domain 1"/>
    <property type="match status" value="1"/>
</dbReference>
<keyword evidence="1" id="KW-0732">Signal</keyword>
<evidence type="ECO:0000256" key="1">
    <source>
        <dbReference type="SAM" id="SignalP"/>
    </source>
</evidence>
<sequence>MRKPKTYILPFLCLICFNEVIAQSKDYYYENQTRYGTFRNYVNGGSKLISGTDYAAEIAKSQEEARQMATERQRQRQIELERMRNSSNSNQTNTNYTPANDARFETLKYPNGDTYIGNTLNAEPHGEGTHTFARDGRVMKGEFKNGLANGMMTITDRYYVQTGKFVDGVPVGDQRYDYDDGETNLVEIRNMETGASSVEYPDRTSFSGISDENGKYLKGKVKYTSGITFDGDFLNGSPYRGVWEHDGRIMIGEFGDVTSSQIYLKFGYHYDPKTKTQIYGSFTPEMKRIGYARAVRPDNTVQHFIYGENETEIYVFNQFPSGNILTLKANQDGYDYVGTLYTAATNELEPVSYTKPNGPQVIPATDPLAEKAFSYSREVAPAINTGKQEYEAKLVELQPYFDAYNSSTSSATYAFSNWQEATEKFTWNFLEAPSTDQNVHRYLEDEVLKFKTNSSEYTWSITNLNQSSPASYSYEADYQFEKELMNEGAGGILIDIDEKNGNNPSKLLFMISPMYRTYYFGIFSFVTYWTAFSRTTETGWVASDAINGFAETGVSNNSLKLEKTGDQISVYVNGQHLFTQKIAESGRPLGNFVGVGVVQKGMAKGQVSNIKFQMSPNR</sequence>
<gene>
    <name evidence="2" type="ordered locus">Halhy_0515</name>
</gene>